<gene>
    <name evidence="3" type="ORF">PXEA_LOCUS5128</name>
</gene>
<keyword evidence="2" id="KW-0812">Transmembrane</keyword>
<evidence type="ECO:0000313" key="4">
    <source>
        <dbReference type="Proteomes" id="UP000784294"/>
    </source>
</evidence>
<dbReference type="Proteomes" id="UP000784294">
    <property type="component" value="Unassembled WGS sequence"/>
</dbReference>
<dbReference type="AlphaFoldDB" id="A0A3S5CDB4"/>
<feature type="compositionally biased region" description="Polar residues" evidence="1">
    <location>
        <begin position="7"/>
        <end position="19"/>
    </location>
</feature>
<accession>A0A3S5CDB4</accession>
<evidence type="ECO:0000313" key="3">
    <source>
        <dbReference type="EMBL" id="VEL11688.1"/>
    </source>
</evidence>
<comment type="caution">
    <text evidence="3">The sequence shown here is derived from an EMBL/GenBank/DDBJ whole genome shotgun (WGS) entry which is preliminary data.</text>
</comment>
<keyword evidence="2" id="KW-1133">Transmembrane helix</keyword>
<feature type="region of interest" description="Disordered" evidence="1">
    <location>
        <begin position="1"/>
        <end position="21"/>
    </location>
</feature>
<keyword evidence="4" id="KW-1185">Reference proteome</keyword>
<protein>
    <submittedName>
        <fullName evidence="3">Uncharacterized protein</fullName>
    </submittedName>
</protein>
<name>A0A3S5CDB4_9PLAT</name>
<feature type="transmembrane region" description="Helical" evidence="2">
    <location>
        <begin position="78"/>
        <end position="98"/>
    </location>
</feature>
<keyword evidence="2" id="KW-0472">Membrane</keyword>
<evidence type="ECO:0000256" key="1">
    <source>
        <dbReference type="SAM" id="MobiDB-lite"/>
    </source>
</evidence>
<organism evidence="3 4">
    <name type="scientific">Protopolystoma xenopodis</name>
    <dbReference type="NCBI Taxonomy" id="117903"/>
    <lineage>
        <taxon>Eukaryota</taxon>
        <taxon>Metazoa</taxon>
        <taxon>Spiralia</taxon>
        <taxon>Lophotrochozoa</taxon>
        <taxon>Platyhelminthes</taxon>
        <taxon>Monogenea</taxon>
        <taxon>Polyopisthocotylea</taxon>
        <taxon>Polystomatidea</taxon>
        <taxon>Polystomatidae</taxon>
        <taxon>Protopolystoma</taxon>
    </lineage>
</organism>
<evidence type="ECO:0000256" key="2">
    <source>
        <dbReference type="SAM" id="Phobius"/>
    </source>
</evidence>
<dbReference type="EMBL" id="CAAALY010012526">
    <property type="protein sequence ID" value="VEL11688.1"/>
    <property type="molecule type" value="Genomic_DNA"/>
</dbReference>
<proteinExistence type="predicted"/>
<reference evidence="3" key="1">
    <citation type="submission" date="2018-11" db="EMBL/GenBank/DDBJ databases">
        <authorList>
            <consortium name="Pathogen Informatics"/>
        </authorList>
    </citation>
    <scope>NUCLEOTIDE SEQUENCE</scope>
</reference>
<sequence length="105" mass="11863">MALKANLLQQSSANSGSGNTRKKSDILAVNVLSFEDPGHMMFTSRKQHQQTEAFVLSLSQHEFVRCSTLPDRHHSGSAFLTLYLHILILFSSKVGWIFKEKQDRS</sequence>